<evidence type="ECO:0000313" key="9">
    <source>
        <dbReference type="Proteomes" id="UP000663870"/>
    </source>
</evidence>
<dbReference type="Pfam" id="PF00011">
    <property type="entry name" value="HSP20"/>
    <property type="match status" value="2"/>
</dbReference>
<comment type="caution">
    <text evidence="8">The sequence shown here is derived from an EMBL/GenBank/DDBJ whole genome shotgun (WGS) entry which is preliminary data.</text>
</comment>
<name>A0A815PBG6_9BILA</name>
<dbReference type="SUPFAM" id="SSF50985">
    <property type="entry name" value="RCC1/BLIP-II"/>
    <property type="match status" value="1"/>
</dbReference>
<dbReference type="InterPro" id="IPR058923">
    <property type="entry name" value="RCC1-like_dom"/>
</dbReference>
<dbReference type="AlphaFoldDB" id="A0A815PBG6"/>
<dbReference type="PROSITE" id="PS01031">
    <property type="entry name" value="SHSP"/>
    <property type="match status" value="2"/>
</dbReference>
<feature type="domain" description="SHSP" evidence="6">
    <location>
        <begin position="783"/>
        <end position="890"/>
    </location>
</feature>
<comment type="similarity">
    <text evidence="3 4">Belongs to the small heat shock protein (HSP20) family.</text>
</comment>
<dbReference type="InterPro" id="IPR002068">
    <property type="entry name" value="A-crystallin/Hsp20_dom"/>
</dbReference>
<evidence type="ECO:0000313" key="7">
    <source>
        <dbReference type="EMBL" id="CAF0897035.1"/>
    </source>
</evidence>
<dbReference type="InterPro" id="IPR051625">
    <property type="entry name" value="Signaling_Regulatory_Domain"/>
</dbReference>
<feature type="compositionally biased region" description="Low complexity" evidence="5">
    <location>
        <begin position="695"/>
        <end position="709"/>
    </location>
</feature>
<protein>
    <recommendedName>
        <fullName evidence="6">SHSP domain-containing protein</fullName>
    </recommendedName>
</protein>
<dbReference type="Proteomes" id="UP000663870">
    <property type="component" value="Unassembled WGS sequence"/>
</dbReference>
<proteinExistence type="inferred from homology"/>
<feature type="region of interest" description="Disordered" evidence="5">
    <location>
        <begin position="508"/>
        <end position="749"/>
    </location>
</feature>
<dbReference type="Pfam" id="PF25390">
    <property type="entry name" value="WD40_RLD"/>
    <property type="match status" value="1"/>
</dbReference>
<feature type="region of interest" description="Disordered" evidence="5">
    <location>
        <begin position="462"/>
        <end position="490"/>
    </location>
</feature>
<feature type="compositionally biased region" description="Polar residues" evidence="5">
    <location>
        <begin position="376"/>
        <end position="400"/>
    </location>
</feature>
<keyword evidence="9" id="KW-1185">Reference proteome</keyword>
<feature type="compositionally biased region" description="Polar residues" evidence="5">
    <location>
        <begin position="462"/>
        <end position="481"/>
    </location>
</feature>
<accession>A0A815PBG6</accession>
<feature type="region of interest" description="Disordered" evidence="5">
    <location>
        <begin position="368"/>
        <end position="426"/>
    </location>
</feature>
<gene>
    <name evidence="8" type="ORF">JXQ802_LOCUS37342</name>
    <name evidence="7" type="ORF">PYM288_LOCUS9326</name>
</gene>
<dbReference type="SUPFAM" id="SSF49764">
    <property type="entry name" value="HSP20-like chaperones"/>
    <property type="match status" value="1"/>
</dbReference>
<organism evidence="8 9">
    <name type="scientific">Rotaria sordida</name>
    <dbReference type="NCBI Taxonomy" id="392033"/>
    <lineage>
        <taxon>Eukaryota</taxon>
        <taxon>Metazoa</taxon>
        <taxon>Spiralia</taxon>
        <taxon>Gnathifera</taxon>
        <taxon>Rotifera</taxon>
        <taxon>Eurotatoria</taxon>
        <taxon>Bdelloidea</taxon>
        <taxon>Philodinida</taxon>
        <taxon>Philodinidae</taxon>
        <taxon>Rotaria</taxon>
    </lineage>
</organism>
<dbReference type="InterPro" id="IPR008978">
    <property type="entry name" value="HSP20-like_chaperone"/>
</dbReference>
<dbReference type="PROSITE" id="PS00626">
    <property type="entry name" value="RCC1_2"/>
    <property type="match status" value="3"/>
</dbReference>
<evidence type="ECO:0000256" key="5">
    <source>
        <dbReference type="SAM" id="MobiDB-lite"/>
    </source>
</evidence>
<feature type="repeat" description="RCC1" evidence="2">
    <location>
        <begin position="215"/>
        <end position="264"/>
    </location>
</feature>
<dbReference type="InterPro" id="IPR009091">
    <property type="entry name" value="RCC1/BLIP-II"/>
</dbReference>
<dbReference type="Gene3D" id="2.130.10.30">
    <property type="entry name" value="Regulator of chromosome condensation 1/beta-lactamase-inhibitor protein II"/>
    <property type="match status" value="1"/>
</dbReference>
<feature type="repeat" description="RCC1" evidence="2">
    <location>
        <begin position="265"/>
        <end position="316"/>
    </location>
</feature>
<evidence type="ECO:0000256" key="4">
    <source>
        <dbReference type="RuleBase" id="RU003616"/>
    </source>
</evidence>
<dbReference type="PRINTS" id="PR00633">
    <property type="entry name" value="RCCNDNSATION"/>
</dbReference>
<evidence type="ECO:0000259" key="6">
    <source>
        <dbReference type="PROSITE" id="PS01031"/>
    </source>
</evidence>
<dbReference type="PANTHER" id="PTHR22872">
    <property type="entry name" value="BTK-BINDING PROTEIN-RELATED"/>
    <property type="match status" value="1"/>
</dbReference>
<feature type="compositionally biased region" description="Polar residues" evidence="5">
    <location>
        <begin position="658"/>
        <end position="678"/>
    </location>
</feature>
<dbReference type="PANTHER" id="PTHR22872:SF9">
    <property type="entry name" value="X-LINKED RETINITIS PIGMENTOSA GTPASE REGULATOR"/>
    <property type="match status" value="1"/>
</dbReference>
<evidence type="ECO:0000256" key="2">
    <source>
        <dbReference type="PROSITE-ProRule" id="PRU00235"/>
    </source>
</evidence>
<dbReference type="EMBL" id="CAJNOL010001987">
    <property type="protein sequence ID" value="CAF1446709.1"/>
    <property type="molecule type" value="Genomic_DNA"/>
</dbReference>
<feature type="compositionally biased region" description="Basic and acidic residues" evidence="5">
    <location>
        <begin position="537"/>
        <end position="589"/>
    </location>
</feature>
<evidence type="ECO:0000313" key="8">
    <source>
        <dbReference type="EMBL" id="CAF1446709.1"/>
    </source>
</evidence>
<feature type="repeat" description="RCC1" evidence="2">
    <location>
        <begin position="164"/>
        <end position="214"/>
    </location>
</feature>
<feature type="compositionally biased region" description="Polar residues" evidence="5">
    <location>
        <begin position="509"/>
        <end position="523"/>
    </location>
</feature>
<feature type="compositionally biased region" description="Acidic residues" evidence="5">
    <location>
        <begin position="615"/>
        <end position="634"/>
    </location>
</feature>
<dbReference type="Gene3D" id="2.60.40.790">
    <property type="match status" value="2"/>
</dbReference>
<feature type="repeat" description="RCC1" evidence="2">
    <location>
        <begin position="108"/>
        <end position="163"/>
    </location>
</feature>
<dbReference type="PROSITE" id="PS50012">
    <property type="entry name" value="RCC1_3"/>
    <property type="match status" value="6"/>
</dbReference>
<reference evidence="8" key="1">
    <citation type="submission" date="2021-02" db="EMBL/GenBank/DDBJ databases">
        <authorList>
            <person name="Nowell W R."/>
        </authorList>
    </citation>
    <scope>NUCLEOTIDE SEQUENCE</scope>
</reference>
<dbReference type="CDD" id="cd06526">
    <property type="entry name" value="metazoan_ACD"/>
    <property type="match status" value="1"/>
</dbReference>
<feature type="domain" description="SHSP" evidence="6">
    <location>
        <begin position="911"/>
        <end position="986"/>
    </location>
</feature>
<evidence type="ECO:0000256" key="3">
    <source>
        <dbReference type="PROSITE-ProRule" id="PRU00285"/>
    </source>
</evidence>
<feature type="repeat" description="RCC1" evidence="2">
    <location>
        <begin position="317"/>
        <end position="368"/>
    </location>
</feature>
<dbReference type="Proteomes" id="UP000663854">
    <property type="component" value="Unassembled WGS sequence"/>
</dbReference>
<evidence type="ECO:0000256" key="1">
    <source>
        <dbReference type="ARBA" id="ARBA00022737"/>
    </source>
</evidence>
<keyword evidence="1" id="KW-0677">Repeat</keyword>
<dbReference type="InterPro" id="IPR000408">
    <property type="entry name" value="Reg_chr_condens"/>
</dbReference>
<dbReference type="EMBL" id="CAJNOH010000134">
    <property type="protein sequence ID" value="CAF0897035.1"/>
    <property type="molecule type" value="Genomic_DNA"/>
</dbReference>
<sequence length="986" mass="109932">MANNENDNDAPQVYLLGKTYLANNQGQFYIRNDPIVHMAAGDRHTIIVTGSGRAFAFGDNGSGQLGLGHTNNVEKVSCIKSLKFGDTGEKVILAACGRESSLVATNHGALYGFGSNNRSQLGIQSSDSNTIYREPVKIEYFKGKIVWKQIAMGAEHSCALNDEGMVYVWGSNDDGQCAQPRKTDVVQMPRELRVEYEINAISCGYYHTALVSTNGRLLLFGNNDDRQLGRSMSDKFSGPIEVSIPNKVKAVACGNQHTVVLTENGEVYTCGLGDRGQLGLGPRVLSADTFENVQGLSKRLTTIAAGEGHTVVLTVRGDMYVFGDGKHGKLGSQIHSNEFEPCLVDKFKTYNVLKVVCGGCQTIILAQKKTSERKQSSGSEGDIGNTTLSITQRPKSQARNTRIKTIAGRSHTVGDSTDTTLHHVRPLGAANHLRVESDDDKSDKELSASLKSATFNQTHTITNGKFLPTQSPSLNRTSFRSNDSDLKPLKTGALDHTVRLSKDLDDSIKTNNRFSSSDKSPIRNTRFDRTSPQPVKKKQDSDEDKSSSDEPKKPFTKKPERLSPPIRNDRKTSPIARRRDDSESDDNKFKRPSPIKTPISETLNRKPRSRHRSDEEEEEEEEEKEEEDEDEDEEDKNRPSNRRNKQQPPPTVARRSSLPPQTRSGVPTSSTRDGNQTIGARPVDGVRGSFRSQATKTLAKPNTTTTNTDTTKKETPPAQQPGFFARIFGSKSTPTSSPPASQPAKTPAVVTNSRTCSIIPNTFRWINEPNRLTHVSNNISNDDTRLESSSSSSRVVNAEKFRVQLNVAGFNPETIKTKVEDRKVIIEAKQEDHQPDSDYNIRKIRKTCELPEHADSNHLTSYVTPNHMLVIEVPIRNPEIEHRLVQTKKKNQNLTQFGQYRDPLFDYVGFLEGSNFQPRIIDKGNNQKQLELSIEMKHHRPQEIKVSVKNNELIVQGEHHHKDKNRSSLNQQCYHLEHKLISYNHI</sequence>
<feature type="repeat" description="RCC1" evidence="2">
    <location>
        <begin position="52"/>
        <end position="107"/>
    </location>
</feature>